<accession>A2G325</accession>
<gene>
    <name evidence="3" type="ORF">TVAG_099280</name>
</gene>
<feature type="coiled-coil region" evidence="1">
    <location>
        <begin position="409"/>
        <end position="443"/>
    </location>
</feature>
<protein>
    <submittedName>
        <fullName evidence="3">Uncharacterized protein</fullName>
    </submittedName>
</protein>
<dbReference type="VEuPathDB" id="TrichDB:TVAG_099280"/>
<dbReference type="RefSeq" id="XP_001301366.1">
    <property type="nucleotide sequence ID" value="XM_001301365.1"/>
</dbReference>
<keyword evidence="2" id="KW-1133">Transmembrane helix</keyword>
<dbReference type="VEuPathDB" id="TrichDB:TVAGG3_0410010"/>
<keyword evidence="4" id="KW-1185">Reference proteome</keyword>
<sequence length="476" mass="53776">MLDKNNIYLFPETIQTNPYLFFGKAVQATQEPFVINGYKLYCLIDKLETPEFPYTLVPVQKNGASVNFYQYHFPSGTPDFKKLGFDSTITSNGTILYMTQENLVKITTQSRYVTVKEGNWQLVSKEFYELVAFYHLDIIPQLSLNLFKSLQDIDKLSQLYHKKYDIDSAHVVSLASLYNELNSLLLFFGYTNKNVIFSDHYFLFSSLRLQFRQFVNDCFSTIYMSDCAITPSAVKQIRALFRFVRLALGKLGYEDTQSENIYHSVTATVNKFQRDYGLPESPCDANTIRMILTQLLLKGTDPVNILASCGVNIAIENSLDQKFGPIDLRNLDDVAKRFATGISRAVAPLPAPSSAVAEVEKELLSVAKSGADGLDPVNRSAEILGARLSGIKRYAADVSSETKTCLQRADEAEQGLENLQKINNDIEKTMQDMEERLKQQNSSGNWLVIGFILLVFIFIIQQLKRSGAARAMQQKE</sequence>
<dbReference type="InParanoid" id="A2G325"/>
<evidence type="ECO:0000256" key="2">
    <source>
        <dbReference type="SAM" id="Phobius"/>
    </source>
</evidence>
<name>A2G325_TRIV3</name>
<proteinExistence type="predicted"/>
<keyword evidence="1" id="KW-0175">Coiled coil</keyword>
<dbReference type="OrthoDB" id="10553266at2759"/>
<organism evidence="3 4">
    <name type="scientific">Trichomonas vaginalis (strain ATCC PRA-98 / G3)</name>
    <dbReference type="NCBI Taxonomy" id="412133"/>
    <lineage>
        <taxon>Eukaryota</taxon>
        <taxon>Metamonada</taxon>
        <taxon>Parabasalia</taxon>
        <taxon>Trichomonadida</taxon>
        <taxon>Trichomonadidae</taxon>
        <taxon>Trichomonas</taxon>
    </lineage>
</organism>
<dbReference type="KEGG" id="tva:4746095"/>
<dbReference type="Proteomes" id="UP000001542">
    <property type="component" value="Unassembled WGS sequence"/>
</dbReference>
<reference evidence="3" key="2">
    <citation type="journal article" date="2007" name="Science">
        <title>Draft genome sequence of the sexually transmitted pathogen Trichomonas vaginalis.</title>
        <authorList>
            <person name="Carlton J.M."/>
            <person name="Hirt R.P."/>
            <person name="Silva J.C."/>
            <person name="Delcher A.L."/>
            <person name="Schatz M."/>
            <person name="Zhao Q."/>
            <person name="Wortman J.R."/>
            <person name="Bidwell S.L."/>
            <person name="Alsmark U.C.M."/>
            <person name="Besteiro S."/>
            <person name="Sicheritz-Ponten T."/>
            <person name="Noel C.J."/>
            <person name="Dacks J.B."/>
            <person name="Foster P.G."/>
            <person name="Simillion C."/>
            <person name="Van de Peer Y."/>
            <person name="Miranda-Saavedra D."/>
            <person name="Barton G.J."/>
            <person name="Westrop G.D."/>
            <person name="Mueller S."/>
            <person name="Dessi D."/>
            <person name="Fiori P.L."/>
            <person name="Ren Q."/>
            <person name="Paulsen I."/>
            <person name="Zhang H."/>
            <person name="Bastida-Corcuera F.D."/>
            <person name="Simoes-Barbosa A."/>
            <person name="Brown M.T."/>
            <person name="Hayes R.D."/>
            <person name="Mukherjee M."/>
            <person name="Okumura C.Y."/>
            <person name="Schneider R."/>
            <person name="Smith A.J."/>
            <person name="Vanacova S."/>
            <person name="Villalvazo M."/>
            <person name="Haas B.J."/>
            <person name="Pertea M."/>
            <person name="Feldblyum T.V."/>
            <person name="Utterback T.R."/>
            <person name="Shu C.L."/>
            <person name="Osoegawa K."/>
            <person name="de Jong P.J."/>
            <person name="Hrdy I."/>
            <person name="Horvathova L."/>
            <person name="Zubacova Z."/>
            <person name="Dolezal P."/>
            <person name="Malik S.B."/>
            <person name="Logsdon J.M. Jr."/>
            <person name="Henze K."/>
            <person name="Gupta A."/>
            <person name="Wang C.C."/>
            <person name="Dunne R.L."/>
            <person name="Upcroft J.A."/>
            <person name="Upcroft P."/>
            <person name="White O."/>
            <person name="Salzberg S.L."/>
            <person name="Tang P."/>
            <person name="Chiu C.-H."/>
            <person name="Lee Y.-S."/>
            <person name="Embley T.M."/>
            <person name="Coombs G.H."/>
            <person name="Mottram J.C."/>
            <person name="Tachezy J."/>
            <person name="Fraser-Liggett C.M."/>
            <person name="Johnson P.J."/>
        </authorList>
    </citation>
    <scope>NUCLEOTIDE SEQUENCE [LARGE SCALE GENOMIC DNA]</scope>
    <source>
        <strain evidence="3">G3</strain>
    </source>
</reference>
<keyword evidence="2" id="KW-0472">Membrane</keyword>
<evidence type="ECO:0000313" key="3">
    <source>
        <dbReference type="EMBL" id="EAX88436.1"/>
    </source>
</evidence>
<evidence type="ECO:0000313" key="4">
    <source>
        <dbReference type="Proteomes" id="UP000001542"/>
    </source>
</evidence>
<dbReference type="EMBL" id="DS114309">
    <property type="protein sequence ID" value="EAX88436.1"/>
    <property type="molecule type" value="Genomic_DNA"/>
</dbReference>
<reference evidence="3" key="1">
    <citation type="submission" date="2006-10" db="EMBL/GenBank/DDBJ databases">
        <authorList>
            <person name="Amadeo P."/>
            <person name="Zhao Q."/>
            <person name="Wortman J."/>
            <person name="Fraser-Liggett C."/>
            <person name="Carlton J."/>
        </authorList>
    </citation>
    <scope>NUCLEOTIDE SEQUENCE</scope>
    <source>
        <strain evidence="3">G3</strain>
    </source>
</reference>
<feature type="transmembrane region" description="Helical" evidence="2">
    <location>
        <begin position="446"/>
        <end position="463"/>
    </location>
</feature>
<keyword evidence="2" id="KW-0812">Transmembrane</keyword>
<evidence type="ECO:0000256" key="1">
    <source>
        <dbReference type="SAM" id="Coils"/>
    </source>
</evidence>
<dbReference type="AlphaFoldDB" id="A2G325"/>